<dbReference type="GO" id="GO:0005886">
    <property type="term" value="C:plasma membrane"/>
    <property type="evidence" value="ECO:0007669"/>
    <property type="project" value="UniProtKB-SubCell"/>
</dbReference>
<evidence type="ECO:0000256" key="15">
    <source>
        <dbReference type="SAM" id="Phobius"/>
    </source>
</evidence>
<feature type="transmembrane region" description="Helical" evidence="15">
    <location>
        <begin position="207"/>
        <end position="229"/>
    </location>
</feature>
<keyword evidence="6 15" id="KW-0472">Membrane</keyword>
<keyword evidence="9" id="KW-0325">Glycoprotein</keyword>
<dbReference type="GO" id="GO:0007204">
    <property type="term" value="P:positive regulation of cytosolic calcium ion concentration"/>
    <property type="evidence" value="ECO:0007669"/>
    <property type="project" value="TreeGrafter"/>
</dbReference>
<evidence type="ECO:0000256" key="4">
    <source>
        <dbReference type="ARBA" id="ARBA00022989"/>
    </source>
</evidence>
<gene>
    <name evidence="17" type="ORF">F7725_009245</name>
</gene>
<feature type="transmembrane region" description="Helical" evidence="15">
    <location>
        <begin position="445"/>
        <end position="471"/>
    </location>
</feature>
<evidence type="ECO:0000313" key="17">
    <source>
        <dbReference type="EMBL" id="KAF3857386.1"/>
    </source>
</evidence>
<dbReference type="PANTHER" id="PTHR11866">
    <property type="entry name" value="G-PROTEIN COUPLED RECEPTOR FAMILY 1 MEMBER"/>
    <property type="match status" value="1"/>
</dbReference>
<feature type="transmembrane region" description="Helical" evidence="15">
    <location>
        <begin position="166"/>
        <end position="186"/>
    </location>
</feature>
<keyword evidence="4 15" id="KW-1133">Transmembrane helix</keyword>
<evidence type="ECO:0000259" key="16">
    <source>
        <dbReference type="PROSITE" id="PS50262"/>
    </source>
</evidence>
<keyword evidence="8 14" id="KW-0675">Receptor</keyword>
<dbReference type="GO" id="GO:0006954">
    <property type="term" value="P:inflammatory response"/>
    <property type="evidence" value="ECO:0007669"/>
    <property type="project" value="TreeGrafter"/>
</dbReference>
<dbReference type="CDD" id="cd15139">
    <property type="entry name" value="7tmA_PGE2_EP2"/>
    <property type="match status" value="1"/>
</dbReference>
<dbReference type="OrthoDB" id="5959154at2759"/>
<dbReference type="PROSITE" id="PS50262">
    <property type="entry name" value="G_PROTEIN_RECEP_F1_2"/>
    <property type="match status" value="1"/>
</dbReference>
<organism evidence="17 18">
    <name type="scientific">Dissostichus mawsoni</name>
    <name type="common">Antarctic cod</name>
    <dbReference type="NCBI Taxonomy" id="36200"/>
    <lineage>
        <taxon>Eukaryota</taxon>
        <taxon>Metazoa</taxon>
        <taxon>Chordata</taxon>
        <taxon>Craniata</taxon>
        <taxon>Vertebrata</taxon>
        <taxon>Euteleostomi</taxon>
        <taxon>Actinopterygii</taxon>
        <taxon>Neopterygii</taxon>
        <taxon>Teleostei</taxon>
        <taxon>Neoteleostei</taxon>
        <taxon>Acanthomorphata</taxon>
        <taxon>Eupercaria</taxon>
        <taxon>Perciformes</taxon>
        <taxon>Notothenioidei</taxon>
        <taxon>Nototheniidae</taxon>
        <taxon>Dissostichus</taxon>
    </lineage>
</organism>
<evidence type="ECO:0000256" key="5">
    <source>
        <dbReference type="ARBA" id="ARBA00023040"/>
    </source>
</evidence>
<evidence type="ECO:0000256" key="12">
    <source>
        <dbReference type="ARBA" id="ARBA00067998"/>
    </source>
</evidence>
<dbReference type="InterPro" id="IPR000276">
    <property type="entry name" value="GPCR_Rhodpsn"/>
</dbReference>
<evidence type="ECO:0000256" key="11">
    <source>
        <dbReference type="ARBA" id="ARBA00055790"/>
    </source>
</evidence>
<protein>
    <recommendedName>
        <fullName evidence="12">Prostaglandin E2 receptor EP2 subtype</fullName>
    </recommendedName>
    <alternativeName>
        <fullName evidence="13">Prostanoid EP2 receptor</fullName>
    </alternativeName>
</protein>
<dbReference type="PRINTS" id="PR00581">
    <property type="entry name" value="PRSTNOIDEP2R"/>
</dbReference>
<evidence type="ECO:0000256" key="13">
    <source>
        <dbReference type="ARBA" id="ARBA00080542"/>
    </source>
</evidence>
<dbReference type="InterPro" id="IPR001923">
    <property type="entry name" value="Prostglndn_EP2_rcpt"/>
</dbReference>
<keyword evidence="5 14" id="KW-0297">G-protein coupled receptor</keyword>
<keyword evidence="7" id="KW-1015">Disulfide bond</keyword>
<evidence type="ECO:0000313" key="18">
    <source>
        <dbReference type="Proteomes" id="UP000518266"/>
    </source>
</evidence>
<comment type="function">
    <text evidence="11">Receptor for prostaglandin E2 (PGE2). The activity of this receptor is mediated by G(s) proteins that stimulate adenylate cyclase. The subsequent raise in intracellular cAMP is responsible for the relaxing effect of this receptor on smooth muscle.</text>
</comment>
<evidence type="ECO:0000256" key="1">
    <source>
        <dbReference type="ARBA" id="ARBA00004651"/>
    </source>
</evidence>
<evidence type="ECO:0000256" key="10">
    <source>
        <dbReference type="ARBA" id="ARBA00023224"/>
    </source>
</evidence>
<comment type="subcellular location">
    <subcellularLocation>
        <location evidence="1">Cell membrane</location>
        <topology evidence="1">Multi-pass membrane protein</topology>
    </subcellularLocation>
</comment>
<evidence type="ECO:0000256" key="7">
    <source>
        <dbReference type="ARBA" id="ARBA00023157"/>
    </source>
</evidence>
<dbReference type="AlphaFoldDB" id="A0A7J5Z6V5"/>
<feature type="transmembrane region" description="Helical" evidence="15">
    <location>
        <begin position="343"/>
        <end position="367"/>
    </location>
</feature>
<feature type="domain" description="G-protein coupled receptors family 1 profile" evidence="16">
    <location>
        <begin position="178"/>
        <end position="456"/>
    </location>
</feature>
<comment type="caution">
    <text evidence="17">The sequence shown here is derived from an EMBL/GenBank/DDBJ whole genome shotgun (WGS) entry which is preliminary data.</text>
</comment>
<evidence type="ECO:0000256" key="3">
    <source>
        <dbReference type="ARBA" id="ARBA00022692"/>
    </source>
</evidence>
<feature type="transmembrane region" description="Helical" evidence="15">
    <location>
        <begin position="402"/>
        <end position="425"/>
    </location>
</feature>
<dbReference type="PRINTS" id="PR00237">
    <property type="entry name" value="GPCRRHODOPSN"/>
</dbReference>
<keyword evidence="18" id="KW-1185">Reference proteome</keyword>
<evidence type="ECO:0000256" key="6">
    <source>
        <dbReference type="ARBA" id="ARBA00023136"/>
    </source>
</evidence>
<dbReference type="InterPro" id="IPR008365">
    <property type="entry name" value="Prostanoid_rcpt"/>
</dbReference>
<proteinExistence type="inferred from homology"/>
<feature type="transmembrane region" description="Helical" evidence="15">
    <location>
        <begin position="249"/>
        <end position="271"/>
    </location>
</feature>
<dbReference type="InterPro" id="IPR017452">
    <property type="entry name" value="GPCR_Rhodpsn_7TM"/>
</dbReference>
<sequence>MTQRDRGEPGAKTLNPSIHLTLFEGPLVRVGSSYAATFSHVATTACVGGVVEVHGSRQGQHSGGFIVALCQDLVSAQRAVREHSRADTQRGSDGLREASRKREIFLLSAEPRQGGGGGREELRRALIVSPTLQLQGGHWTEQVATMTTDDDPCHSKHHIDGIKSPLISATMFAAGIFGNVAALVILEIRRRRAMSSGEGWRRSLFHVLITALVVTDLAGTCLISPLVQLSYARNTTLMGMSPESHSVCSYFGISMTFFSLATMSLLFSMALERCFAIGYPFLYSRHVTKKCAYISIPVVFLLCTLFCLLPFAGFGRYVQYCPGTWCFIDMNPREPKDRVYANLYATLMLVLVLAIVACNGFVVYQLFRMYRRRRRNGGSVMGTTRSNGERKAMSMAEEVEHLILLVFMTIIFIICTLPLVIRVYINSIVEGRESHRLDLIALRFISVNSIIDPWVFILLSPSVLHFCWSFICRASMGVSRGSILKSSMAKENSPANLELCPPTLVYTEDFPSGETL</sequence>
<dbReference type="FunFam" id="1.20.1070.10:FF:000212">
    <property type="entry name" value="Prostaglandin E2 receptor EP2 subtype"/>
    <property type="match status" value="1"/>
</dbReference>
<dbReference type="GO" id="GO:0004957">
    <property type="term" value="F:prostaglandin E receptor activity"/>
    <property type="evidence" value="ECO:0007669"/>
    <property type="project" value="InterPro"/>
</dbReference>
<comment type="similarity">
    <text evidence="14">Belongs to the G-protein coupled receptor 1 family.</text>
</comment>
<dbReference type="Gene3D" id="1.20.1070.10">
    <property type="entry name" value="Rhodopsin 7-helix transmembrane proteins"/>
    <property type="match status" value="1"/>
</dbReference>
<dbReference type="EMBL" id="JAAKFY010000005">
    <property type="protein sequence ID" value="KAF3857386.1"/>
    <property type="molecule type" value="Genomic_DNA"/>
</dbReference>
<accession>A0A7J5Z6V5</accession>
<dbReference type="Pfam" id="PF00001">
    <property type="entry name" value="7tm_1"/>
    <property type="match status" value="1"/>
</dbReference>
<dbReference type="PROSITE" id="PS00237">
    <property type="entry name" value="G_PROTEIN_RECEP_F1_1"/>
    <property type="match status" value="1"/>
</dbReference>
<name>A0A7J5Z6V5_DISMA</name>
<keyword evidence="10 14" id="KW-0807">Transducer</keyword>
<keyword evidence="2" id="KW-1003">Cell membrane</keyword>
<evidence type="ECO:0000256" key="8">
    <source>
        <dbReference type="ARBA" id="ARBA00023170"/>
    </source>
</evidence>
<dbReference type="PRINTS" id="PR01788">
    <property type="entry name" value="PROSTANOIDR"/>
</dbReference>
<reference evidence="17 18" key="1">
    <citation type="submission" date="2020-03" db="EMBL/GenBank/DDBJ databases">
        <title>Dissostichus mawsoni Genome sequencing and assembly.</title>
        <authorList>
            <person name="Park H."/>
        </authorList>
    </citation>
    <scope>NUCLEOTIDE SEQUENCE [LARGE SCALE GENOMIC DNA]</scope>
    <source>
        <strain evidence="17">DM0001</strain>
        <tissue evidence="17">Muscle</tissue>
    </source>
</reference>
<dbReference type="PANTHER" id="PTHR11866:SF8">
    <property type="entry name" value="PROSTAGLANDIN E2 RECEPTOR EP2 SUBTYPE"/>
    <property type="match status" value="1"/>
</dbReference>
<dbReference type="GO" id="GO:0071380">
    <property type="term" value="P:cellular response to prostaglandin E stimulus"/>
    <property type="evidence" value="ECO:0007669"/>
    <property type="project" value="TreeGrafter"/>
</dbReference>
<evidence type="ECO:0000256" key="14">
    <source>
        <dbReference type="RuleBase" id="RU000688"/>
    </source>
</evidence>
<evidence type="ECO:0000256" key="2">
    <source>
        <dbReference type="ARBA" id="ARBA00022475"/>
    </source>
</evidence>
<dbReference type="GO" id="GO:0007189">
    <property type="term" value="P:adenylate cyclase-activating G protein-coupled receptor signaling pathway"/>
    <property type="evidence" value="ECO:0007669"/>
    <property type="project" value="TreeGrafter"/>
</dbReference>
<evidence type="ECO:0000256" key="9">
    <source>
        <dbReference type="ARBA" id="ARBA00023180"/>
    </source>
</evidence>
<keyword evidence="3 14" id="KW-0812">Transmembrane</keyword>
<dbReference type="SUPFAM" id="SSF81321">
    <property type="entry name" value="Family A G protein-coupled receptor-like"/>
    <property type="match status" value="1"/>
</dbReference>
<dbReference type="Proteomes" id="UP000518266">
    <property type="component" value="Unassembled WGS sequence"/>
</dbReference>
<feature type="transmembrane region" description="Helical" evidence="15">
    <location>
        <begin position="292"/>
        <end position="312"/>
    </location>
</feature>